<organism evidence="2 3">
    <name type="scientific">Lutimonas vermicola</name>
    <dbReference type="NCBI Taxonomy" id="414288"/>
    <lineage>
        <taxon>Bacteria</taxon>
        <taxon>Pseudomonadati</taxon>
        <taxon>Bacteroidota</taxon>
        <taxon>Flavobacteriia</taxon>
        <taxon>Flavobacteriales</taxon>
        <taxon>Flavobacteriaceae</taxon>
        <taxon>Lutimonas</taxon>
    </lineage>
</organism>
<name>A0ABU9L4P2_9FLAO</name>
<reference evidence="2 3" key="1">
    <citation type="submission" date="2024-04" db="EMBL/GenBank/DDBJ databases">
        <title>whole genome sequencing of Lutimonas vermicola strain IMCC1616.</title>
        <authorList>
            <person name="Bae S.S."/>
        </authorList>
    </citation>
    <scope>NUCLEOTIDE SEQUENCE [LARGE SCALE GENOMIC DNA]</scope>
    <source>
        <strain evidence="2 3">IMCC1616</strain>
    </source>
</reference>
<dbReference type="RefSeq" id="WP_342161563.1">
    <property type="nucleotide sequence ID" value="NZ_JBCDNA010000003.1"/>
</dbReference>
<feature type="transmembrane region" description="Helical" evidence="1">
    <location>
        <begin position="38"/>
        <end position="57"/>
    </location>
</feature>
<evidence type="ECO:0000313" key="2">
    <source>
        <dbReference type="EMBL" id="MEL4457402.1"/>
    </source>
</evidence>
<dbReference type="Pfam" id="PF19665">
    <property type="entry name" value="DUF6168"/>
    <property type="match status" value="1"/>
</dbReference>
<feature type="transmembrane region" description="Helical" evidence="1">
    <location>
        <begin position="7"/>
        <end position="26"/>
    </location>
</feature>
<accession>A0ABU9L4P2</accession>
<sequence length="125" mass="14602">MSSFLKFTLFLIIALLLVFLIHVFVLHQLNVPVFDNRIIAAYLVNCALAIGIYLALLLLKTKMSEQLGFLYMAGSFVKFLFFFIFFYPYYKLDGRLDSYEFAAFFIPYVISLIFETFGVIKFLKK</sequence>
<keyword evidence="1" id="KW-1133">Transmembrane helix</keyword>
<evidence type="ECO:0000256" key="1">
    <source>
        <dbReference type="SAM" id="Phobius"/>
    </source>
</evidence>
<gene>
    <name evidence="2" type="ORF">AABB81_15960</name>
</gene>
<dbReference type="Proteomes" id="UP001474120">
    <property type="component" value="Unassembled WGS sequence"/>
</dbReference>
<comment type="caution">
    <text evidence="2">The sequence shown here is derived from an EMBL/GenBank/DDBJ whole genome shotgun (WGS) entry which is preliminary data.</text>
</comment>
<dbReference type="InterPro" id="IPR046166">
    <property type="entry name" value="DUF6168"/>
</dbReference>
<keyword evidence="3" id="KW-1185">Reference proteome</keyword>
<evidence type="ECO:0000313" key="3">
    <source>
        <dbReference type="Proteomes" id="UP001474120"/>
    </source>
</evidence>
<proteinExistence type="predicted"/>
<dbReference type="EMBL" id="JBCDNA010000003">
    <property type="protein sequence ID" value="MEL4457402.1"/>
    <property type="molecule type" value="Genomic_DNA"/>
</dbReference>
<feature type="transmembrane region" description="Helical" evidence="1">
    <location>
        <begin position="69"/>
        <end position="90"/>
    </location>
</feature>
<protein>
    <submittedName>
        <fullName evidence="2">DUF6168 family protein</fullName>
    </submittedName>
</protein>
<feature type="transmembrane region" description="Helical" evidence="1">
    <location>
        <begin position="102"/>
        <end position="123"/>
    </location>
</feature>
<keyword evidence="1" id="KW-0472">Membrane</keyword>
<keyword evidence="1" id="KW-0812">Transmembrane</keyword>